<dbReference type="EMBL" id="VEPZ02001744">
    <property type="protein sequence ID" value="KAE8658340.1"/>
    <property type="molecule type" value="Genomic_DNA"/>
</dbReference>
<evidence type="ECO:0000256" key="1">
    <source>
        <dbReference type="SAM" id="MobiDB-lite"/>
    </source>
</evidence>
<organism evidence="2 3">
    <name type="scientific">Hibiscus syriacus</name>
    <name type="common">Rose of Sharon</name>
    <dbReference type="NCBI Taxonomy" id="106335"/>
    <lineage>
        <taxon>Eukaryota</taxon>
        <taxon>Viridiplantae</taxon>
        <taxon>Streptophyta</taxon>
        <taxon>Embryophyta</taxon>
        <taxon>Tracheophyta</taxon>
        <taxon>Spermatophyta</taxon>
        <taxon>Magnoliopsida</taxon>
        <taxon>eudicotyledons</taxon>
        <taxon>Gunneridae</taxon>
        <taxon>Pentapetalae</taxon>
        <taxon>rosids</taxon>
        <taxon>malvids</taxon>
        <taxon>Malvales</taxon>
        <taxon>Malvaceae</taxon>
        <taxon>Malvoideae</taxon>
        <taxon>Hibiscus</taxon>
    </lineage>
</organism>
<proteinExistence type="predicted"/>
<comment type="caution">
    <text evidence="2">The sequence shown here is derived from an EMBL/GenBank/DDBJ whole genome shotgun (WGS) entry which is preliminary data.</text>
</comment>
<name>A0A6A2WTW9_HIBSY</name>
<sequence length="98" mass="11213">MDGAKVGIFKQSNQVRLCCLLQRQYCMAGFHVELQIQDDIESGSGLTAEDKRVMRQRTKETKKKGKGNEIVAEEEAKPPRTTHKLLQKIKYLSLAQRH</sequence>
<reference evidence="2" key="1">
    <citation type="submission" date="2019-09" db="EMBL/GenBank/DDBJ databases">
        <title>Draft genome information of white flower Hibiscus syriacus.</title>
        <authorList>
            <person name="Kim Y.-M."/>
        </authorList>
    </citation>
    <scope>NUCLEOTIDE SEQUENCE [LARGE SCALE GENOMIC DNA]</scope>
    <source>
        <strain evidence="2">YM2019G1</strain>
    </source>
</reference>
<dbReference type="AlphaFoldDB" id="A0A6A2WTW9"/>
<feature type="region of interest" description="Disordered" evidence="1">
    <location>
        <begin position="45"/>
        <end position="79"/>
    </location>
</feature>
<protein>
    <submittedName>
        <fullName evidence="2">Uncharacterized protein</fullName>
    </submittedName>
</protein>
<evidence type="ECO:0000313" key="3">
    <source>
        <dbReference type="Proteomes" id="UP000436088"/>
    </source>
</evidence>
<dbReference type="Proteomes" id="UP000436088">
    <property type="component" value="Unassembled WGS sequence"/>
</dbReference>
<feature type="compositionally biased region" description="Basic and acidic residues" evidence="1">
    <location>
        <begin position="48"/>
        <end position="59"/>
    </location>
</feature>
<gene>
    <name evidence="2" type="ORF">F3Y22_tig00116971pilonHSYRG00212</name>
</gene>
<keyword evidence="3" id="KW-1185">Reference proteome</keyword>
<accession>A0A6A2WTW9</accession>
<evidence type="ECO:0000313" key="2">
    <source>
        <dbReference type="EMBL" id="KAE8658340.1"/>
    </source>
</evidence>